<name>A5FTX6_ACICJ</name>
<sequence length="120" mass="13138">MSKSAVIEASAARSSFAKLGEQARRAPVEVTRHGKLEFVVISPDLYEAVKAAGTVPVGELARMQESFNQMFQDMQSDRSEAAYERLEALTAEDLPKAAVDAYRRTRRRAPGHRSGSGVGR</sequence>
<comment type="function">
    <text evidence="2">Antitoxin component of a type II toxin-antitoxin (TA) system.</text>
</comment>
<keyword evidence="4" id="KW-1185">Reference proteome</keyword>
<dbReference type="AlphaFoldDB" id="A5FTX6"/>
<geneLocation type="plasmid" evidence="3 4">
    <name>pACRY02</name>
</geneLocation>
<dbReference type="InterPro" id="IPR036165">
    <property type="entry name" value="YefM-like_sf"/>
</dbReference>
<dbReference type="Pfam" id="PF02604">
    <property type="entry name" value="PhdYeFM_antitox"/>
    <property type="match status" value="1"/>
</dbReference>
<dbReference type="RefSeq" id="WP_011930596.1">
    <property type="nucleotide sequence ID" value="NC_009468.1"/>
</dbReference>
<accession>A5FTX6</accession>
<evidence type="ECO:0000313" key="4">
    <source>
        <dbReference type="Proteomes" id="UP000000245"/>
    </source>
</evidence>
<protein>
    <recommendedName>
        <fullName evidence="2">Antitoxin</fullName>
    </recommendedName>
</protein>
<organism evidence="3 4">
    <name type="scientific">Acidiphilium cryptum (strain JF-5)</name>
    <dbReference type="NCBI Taxonomy" id="349163"/>
    <lineage>
        <taxon>Bacteria</taxon>
        <taxon>Pseudomonadati</taxon>
        <taxon>Pseudomonadota</taxon>
        <taxon>Alphaproteobacteria</taxon>
        <taxon>Acetobacterales</taxon>
        <taxon>Acidocellaceae</taxon>
        <taxon>Acidiphilium</taxon>
    </lineage>
</organism>
<dbReference type="KEGG" id="acr:Acry_3454"/>
<gene>
    <name evidence="3" type="ordered locus">Acry_3454</name>
</gene>
<evidence type="ECO:0000256" key="1">
    <source>
        <dbReference type="ARBA" id="ARBA00009981"/>
    </source>
</evidence>
<dbReference type="EMBL" id="CP000690">
    <property type="protein sequence ID" value="ABQ29058.1"/>
    <property type="molecule type" value="Genomic_DNA"/>
</dbReference>
<dbReference type="InterPro" id="IPR006442">
    <property type="entry name" value="Antitoxin_Phd/YefM"/>
</dbReference>
<dbReference type="SUPFAM" id="SSF143120">
    <property type="entry name" value="YefM-like"/>
    <property type="match status" value="1"/>
</dbReference>
<keyword evidence="3" id="KW-0614">Plasmid</keyword>
<dbReference type="Gene3D" id="3.40.1620.10">
    <property type="entry name" value="YefM-like domain"/>
    <property type="match status" value="1"/>
</dbReference>
<evidence type="ECO:0000256" key="2">
    <source>
        <dbReference type="RuleBase" id="RU362080"/>
    </source>
</evidence>
<dbReference type="HOGENOM" id="CLU_165903_0_0_5"/>
<proteinExistence type="inferred from homology"/>
<reference evidence="3 4" key="1">
    <citation type="submission" date="2007-05" db="EMBL/GenBank/DDBJ databases">
        <title>Complete sequence of plasmid2 pACRY02 of Acidiphilium cryptum JF-5.</title>
        <authorList>
            <consortium name="US DOE Joint Genome Institute"/>
            <person name="Copeland A."/>
            <person name="Lucas S."/>
            <person name="Lapidus A."/>
            <person name="Barry K."/>
            <person name="Detter J.C."/>
            <person name="Glavina del Rio T."/>
            <person name="Hammon N."/>
            <person name="Israni S."/>
            <person name="Dalin E."/>
            <person name="Tice H."/>
            <person name="Pitluck S."/>
            <person name="Sims D."/>
            <person name="Brettin T."/>
            <person name="Bruce D."/>
            <person name="Han C."/>
            <person name="Schmutz J."/>
            <person name="Larimer F."/>
            <person name="Land M."/>
            <person name="Hauser L."/>
            <person name="Kyrpides N."/>
            <person name="Kim E."/>
            <person name="Magnuson T."/>
            <person name="Richardson P."/>
        </authorList>
    </citation>
    <scope>NUCLEOTIDE SEQUENCE [LARGE SCALE GENOMIC DNA]</scope>
    <source>
        <strain evidence="3 4">JF-5</strain>
        <plasmid evidence="4">Plasmid pACRY02</plasmid>
    </source>
</reference>
<evidence type="ECO:0000313" key="3">
    <source>
        <dbReference type="EMBL" id="ABQ29058.1"/>
    </source>
</evidence>
<comment type="similarity">
    <text evidence="1 2">Belongs to the phD/YefM antitoxin family.</text>
</comment>
<dbReference type="Proteomes" id="UP000000245">
    <property type="component" value="Plasmid pACRY02"/>
</dbReference>